<evidence type="ECO:0000256" key="3">
    <source>
        <dbReference type="SAM" id="MobiDB-lite"/>
    </source>
</evidence>
<comment type="caution">
    <text evidence="5">The sequence shown here is derived from an EMBL/GenBank/DDBJ whole genome shotgun (WGS) entry which is preliminary data.</text>
</comment>
<feature type="compositionally biased region" description="Polar residues" evidence="3">
    <location>
        <begin position="39"/>
        <end position="51"/>
    </location>
</feature>
<evidence type="ECO:0000313" key="5">
    <source>
        <dbReference type="EMBL" id="OWR53803.1"/>
    </source>
</evidence>
<sequence length="545" mass="62595">MFGFLNYDDISFETLSSYSDEDLETLNNSTKKKNKSSQHRNPNIKTVSSETECYPPSPKKPKEEVPDVDRSPQNIDLSFLDEIDIDEIVNNLNDCDENVQIMNIEDENIKGRFECDVHKRDLTERSENTIEDTHTTIESYSSNNNDFMEKEHQAMRIDMNRNEVTSSANKISTPNVINKSLNDTYMIYNSKKLSSKDQTDYSVDSNIPSSNSLNGDNSAKIKIVQDTKYNKTETADSHDLYNKQNKTIITEQQRKLSAKTVSKDKDINEVALVKSKKDMKPIASNKDTVVANGGKTDFFIRNKWCLIMDFYPKNLKELIKESKKNLHIDKIQELAHQLLTALIVLENKNIVHSDIQPSHILLDSTISRLKLCGFDEAYCIEIGATWPFQGPKCYRAPEILLGHSAGFSVDVWSTALVLHEMATGIQLFGGCIDDHVLYKQMCILGDLPYNIINNSRNHQYCDEKDEILQKQQHGSKTKNIIASTIHGAYFKHWIQDRDEKQKRNDLKKIGQFISMLNLMLTTNPEHRPPVEFVYCNPFYNNFFSR</sequence>
<dbReference type="GO" id="GO:0004672">
    <property type="term" value="F:protein kinase activity"/>
    <property type="evidence" value="ECO:0007669"/>
    <property type="project" value="InterPro"/>
</dbReference>
<dbReference type="AlphaFoldDB" id="A0A212FJ85"/>
<dbReference type="SMART" id="SM00220">
    <property type="entry name" value="S_TKc"/>
    <property type="match status" value="1"/>
</dbReference>
<keyword evidence="5" id="KW-0418">Kinase</keyword>
<evidence type="ECO:0000313" key="6">
    <source>
        <dbReference type="Proteomes" id="UP000007151"/>
    </source>
</evidence>
<protein>
    <submittedName>
        <fullName evidence="5">Serine/threonine-protein kinase PRP4</fullName>
    </submittedName>
</protein>
<dbReference type="EMBL" id="AGBW02008295">
    <property type="protein sequence ID" value="OWR53803.1"/>
    <property type="molecule type" value="Genomic_DNA"/>
</dbReference>
<dbReference type="SUPFAM" id="SSF56112">
    <property type="entry name" value="Protein kinase-like (PK-like)"/>
    <property type="match status" value="1"/>
</dbReference>
<feature type="compositionally biased region" description="Basic and acidic residues" evidence="3">
    <location>
        <begin position="60"/>
        <end position="70"/>
    </location>
</feature>
<evidence type="ECO:0000256" key="2">
    <source>
        <dbReference type="ARBA" id="ARBA00022840"/>
    </source>
</evidence>
<accession>A0A212FJ85</accession>
<dbReference type="KEGG" id="dpl:KGM_204163"/>
<dbReference type="InParanoid" id="A0A212FJ85"/>
<dbReference type="STRING" id="278856.A0A212FJ85"/>
<dbReference type="Gene3D" id="1.10.510.10">
    <property type="entry name" value="Transferase(Phosphotransferase) domain 1"/>
    <property type="match status" value="1"/>
</dbReference>
<feature type="domain" description="Protein kinase" evidence="4">
    <location>
        <begin position="207"/>
        <end position="539"/>
    </location>
</feature>
<evidence type="ECO:0000256" key="1">
    <source>
        <dbReference type="ARBA" id="ARBA00022741"/>
    </source>
</evidence>
<keyword evidence="6" id="KW-1185">Reference proteome</keyword>
<proteinExistence type="predicted"/>
<dbReference type="InterPro" id="IPR011009">
    <property type="entry name" value="Kinase-like_dom_sf"/>
</dbReference>
<evidence type="ECO:0000259" key="4">
    <source>
        <dbReference type="PROSITE" id="PS50011"/>
    </source>
</evidence>
<dbReference type="Pfam" id="PF00069">
    <property type="entry name" value="Pkinase"/>
    <property type="match status" value="1"/>
</dbReference>
<dbReference type="InterPro" id="IPR050117">
    <property type="entry name" value="MAPK"/>
</dbReference>
<dbReference type="GO" id="GO:0005524">
    <property type="term" value="F:ATP binding"/>
    <property type="evidence" value="ECO:0007669"/>
    <property type="project" value="UniProtKB-KW"/>
</dbReference>
<dbReference type="PANTHER" id="PTHR24055">
    <property type="entry name" value="MITOGEN-ACTIVATED PROTEIN KINASE"/>
    <property type="match status" value="1"/>
</dbReference>
<keyword evidence="5" id="KW-0808">Transferase</keyword>
<name>A0A212FJ85_DANPL</name>
<keyword evidence="2" id="KW-0067">ATP-binding</keyword>
<dbReference type="InterPro" id="IPR000719">
    <property type="entry name" value="Prot_kinase_dom"/>
</dbReference>
<feature type="region of interest" description="Disordered" evidence="3">
    <location>
        <begin position="19"/>
        <end position="73"/>
    </location>
</feature>
<reference evidence="5 6" key="1">
    <citation type="journal article" date="2011" name="Cell">
        <title>The monarch butterfly genome yields insights into long-distance migration.</title>
        <authorList>
            <person name="Zhan S."/>
            <person name="Merlin C."/>
            <person name="Boore J.L."/>
            <person name="Reppert S.M."/>
        </authorList>
    </citation>
    <scope>NUCLEOTIDE SEQUENCE [LARGE SCALE GENOMIC DNA]</scope>
    <source>
        <strain evidence="5">F-2</strain>
    </source>
</reference>
<keyword evidence="1" id="KW-0547">Nucleotide-binding</keyword>
<organism evidence="5 6">
    <name type="scientific">Danaus plexippus plexippus</name>
    <dbReference type="NCBI Taxonomy" id="278856"/>
    <lineage>
        <taxon>Eukaryota</taxon>
        <taxon>Metazoa</taxon>
        <taxon>Ecdysozoa</taxon>
        <taxon>Arthropoda</taxon>
        <taxon>Hexapoda</taxon>
        <taxon>Insecta</taxon>
        <taxon>Pterygota</taxon>
        <taxon>Neoptera</taxon>
        <taxon>Endopterygota</taxon>
        <taxon>Lepidoptera</taxon>
        <taxon>Glossata</taxon>
        <taxon>Ditrysia</taxon>
        <taxon>Papilionoidea</taxon>
        <taxon>Nymphalidae</taxon>
        <taxon>Danainae</taxon>
        <taxon>Danaini</taxon>
        <taxon>Danaina</taxon>
        <taxon>Danaus</taxon>
        <taxon>Danaus</taxon>
    </lineage>
</organism>
<gene>
    <name evidence="5" type="ORF">KGM_204163</name>
</gene>
<dbReference type="PROSITE" id="PS50011">
    <property type="entry name" value="PROTEIN_KINASE_DOM"/>
    <property type="match status" value="1"/>
</dbReference>
<dbReference type="Proteomes" id="UP000007151">
    <property type="component" value="Unassembled WGS sequence"/>
</dbReference>